<evidence type="ECO:0000313" key="2">
    <source>
        <dbReference type="EMBL" id="GAA4704136.1"/>
    </source>
</evidence>
<dbReference type="GO" id="GO:0016301">
    <property type="term" value="F:kinase activity"/>
    <property type="evidence" value="ECO:0007669"/>
    <property type="project" value="UniProtKB-KW"/>
</dbReference>
<keyword evidence="2" id="KW-0808">Transferase</keyword>
<gene>
    <name evidence="2" type="ORF">GCM10025781_23840</name>
</gene>
<dbReference type="SUPFAM" id="SSF52540">
    <property type="entry name" value="P-loop containing nucleoside triphosphate hydrolases"/>
    <property type="match status" value="1"/>
</dbReference>
<evidence type="ECO:0000259" key="1">
    <source>
        <dbReference type="Pfam" id="PF00485"/>
    </source>
</evidence>
<dbReference type="InterPro" id="IPR027417">
    <property type="entry name" value="P-loop_NTPase"/>
</dbReference>
<comment type="caution">
    <text evidence="2">The sequence shown here is derived from an EMBL/GenBank/DDBJ whole genome shotgun (WGS) entry which is preliminary data.</text>
</comment>
<feature type="domain" description="Phosphoribulokinase/uridine kinase" evidence="1">
    <location>
        <begin position="22"/>
        <end position="167"/>
    </location>
</feature>
<reference evidence="3" key="1">
    <citation type="journal article" date="2019" name="Int. J. Syst. Evol. Microbiol.">
        <title>The Global Catalogue of Microorganisms (GCM) 10K type strain sequencing project: providing services to taxonomists for standard genome sequencing and annotation.</title>
        <authorList>
            <consortium name="The Broad Institute Genomics Platform"/>
            <consortium name="The Broad Institute Genome Sequencing Center for Infectious Disease"/>
            <person name="Wu L."/>
            <person name="Ma J."/>
        </authorList>
    </citation>
    <scope>NUCLEOTIDE SEQUENCE [LARGE SCALE GENOMIC DNA]</scope>
    <source>
        <strain evidence="3">JCM 18958</strain>
    </source>
</reference>
<dbReference type="NCBIfam" id="NF006743">
    <property type="entry name" value="PRK09270.1-2"/>
    <property type="match status" value="1"/>
</dbReference>
<dbReference type="Gene3D" id="3.40.50.300">
    <property type="entry name" value="P-loop containing nucleotide triphosphate hydrolases"/>
    <property type="match status" value="1"/>
</dbReference>
<sequence length="206" mass="23054">MADLDRLVELAADLVSDGRRRVLGVTGSPGAGKTTVSEGLVAALGSRAALVQMDGFHLAGEELRRLGRSERKGAPDTFDVAGYASLLERIRFGQDQLVYAPRFDRDMEEPIGSAVPVPPEAPLVITEGNYLLHDSHGWERIGRLLDECWYLEVDDDLRETRLIDRRVSHGDSLQHSRTWVREVDGVNARIVSRTRDRANRRFRVLP</sequence>
<organism evidence="2 3">
    <name type="scientific">Kocuria gwangalliensis</name>
    <dbReference type="NCBI Taxonomy" id="501592"/>
    <lineage>
        <taxon>Bacteria</taxon>
        <taxon>Bacillati</taxon>
        <taxon>Actinomycetota</taxon>
        <taxon>Actinomycetes</taxon>
        <taxon>Micrococcales</taxon>
        <taxon>Micrococcaceae</taxon>
        <taxon>Kocuria</taxon>
    </lineage>
</organism>
<dbReference type="PANTHER" id="PTHR10285">
    <property type="entry name" value="URIDINE KINASE"/>
    <property type="match status" value="1"/>
</dbReference>
<protein>
    <submittedName>
        <fullName evidence="2">Nucleoside/nucleotide kinase family protein</fullName>
    </submittedName>
</protein>
<dbReference type="EMBL" id="BAABLN010000034">
    <property type="protein sequence ID" value="GAA4704136.1"/>
    <property type="molecule type" value="Genomic_DNA"/>
</dbReference>
<dbReference type="Pfam" id="PF00485">
    <property type="entry name" value="PRK"/>
    <property type="match status" value="1"/>
</dbReference>
<accession>A0ABP8XCI5</accession>
<dbReference type="Proteomes" id="UP001501446">
    <property type="component" value="Unassembled WGS sequence"/>
</dbReference>
<dbReference type="RefSeq" id="WP_303383536.1">
    <property type="nucleotide sequence ID" value="NZ_BAABLN010000034.1"/>
</dbReference>
<evidence type="ECO:0000313" key="3">
    <source>
        <dbReference type="Proteomes" id="UP001501446"/>
    </source>
</evidence>
<proteinExistence type="predicted"/>
<keyword evidence="2" id="KW-0418">Kinase</keyword>
<name>A0ABP8XCI5_9MICC</name>
<dbReference type="InterPro" id="IPR006083">
    <property type="entry name" value="PRK/URK"/>
</dbReference>
<keyword evidence="3" id="KW-1185">Reference proteome</keyword>